<keyword evidence="6" id="KW-0472">Membrane</keyword>
<feature type="compositionally biased region" description="Polar residues" evidence="7">
    <location>
        <begin position="475"/>
        <end position="534"/>
    </location>
</feature>
<dbReference type="Proteomes" id="UP001152320">
    <property type="component" value="Chromosome 7"/>
</dbReference>
<feature type="compositionally biased region" description="Polar residues" evidence="7">
    <location>
        <begin position="1570"/>
        <end position="1587"/>
    </location>
</feature>
<feature type="region of interest" description="Disordered" evidence="7">
    <location>
        <begin position="1766"/>
        <end position="2001"/>
    </location>
</feature>
<feature type="compositionally biased region" description="Basic and acidic residues" evidence="7">
    <location>
        <begin position="229"/>
        <end position="243"/>
    </location>
</feature>
<feature type="compositionally biased region" description="Low complexity" evidence="7">
    <location>
        <begin position="1919"/>
        <end position="1931"/>
    </location>
</feature>
<feature type="compositionally biased region" description="Polar residues" evidence="7">
    <location>
        <begin position="1864"/>
        <end position="1874"/>
    </location>
</feature>
<feature type="region of interest" description="Disordered" evidence="7">
    <location>
        <begin position="824"/>
        <end position="885"/>
    </location>
</feature>
<dbReference type="GO" id="GO:0070973">
    <property type="term" value="P:protein localization to endoplasmic reticulum exit site"/>
    <property type="evidence" value="ECO:0007669"/>
    <property type="project" value="TreeGrafter"/>
</dbReference>
<keyword evidence="11" id="KW-1185">Reference proteome</keyword>
<gene>
    <name evidence="10" type="ORF">HOLleu_17219</name>
</gene>
<feature type="compositionally biased region" description="Polar residues" evidence="7">
    <location>
        <begin position="1900"/>
        <end position="1918"/>
    </location>
</feature>
<dbReference type="InterPro" id="IPR024298">
    <property type="entry name" value="Sec16_Sec23-bd"/>
</dbReference>
<evidence type="ECO:0000313" key="10">
    <source>
        <dbReference type="EMBL" id="KAJ8039482.1"/>
    </source>
</evidence>
<feature type="region of interest" description="Disordered" evidence="7">
    <location>
        <begin position="1485"/>
        <end position="1649"/>
    </location>
</feature>
<feature type="compositionally biased region" description="Polar residues" evidence="7">
    <location>
        <begin position="258"/>
        <end position="278"/>
    </location>
</feature>
<dbReference type="Gene3D" id="1.25.40.1030">
    <property type="match status" value="1"/>
</dbReference>
<feature type="region of interest" description="Disordered" evidence="7">
    <location>
        <begin position="667"/>
        <end position="799"/>
    </location>
</feature>
<evidence type="ECO:0000256" key="2">
    <source>
        <dbReference type="ARBA" id="ARBA00005927"/>
    </source>
</evidence>
<feature type="compositionally biased region" description="Gly residues" evidence="7">
    <location>
        <begin position="1719"/>
        <end position="1730"/>
    </location>
</feature>
<feature type="compositionally biased region" description="Low complexity" evidence="7">
    <location>
        <begin position="539"/>
        <end position="549"/>
    </location>
</feature>
<feature type="compositionally biased region" description="Basic and acidic residues" evidence="7">
    <location>
        <begin position="1187"/>
        <end position="1203"/>
    </location>
</feature>
<dbReference type="GO" id="GO:0015031">
    <property type="term" value="P:protein transport"/>
    <property type="evidence" value="ECO:0007669"/>
    <property type="project" value="UniProtKB-KW"/>
</dbReference>
<evidence type="ECO:0000256" key="1">
    <source>
        <dbReference type="ARBA" id="ARBA00004240"/>
    </source>
</evidence>
<feature type="compositionally biased region" description="Basic and acidic residues" evidence="7">
    <location>
        <begin position="126"/>
        <end position="142"/>
    </location>
</feature>
<comment type="similarity">
    <text evidence="2 6">Belongs to the SEC16 family.</text>
</comment>
<organism evidence="10 11">
    <name type="scientific">Holothuria leucospilota</name>
    <name type="common">Black long sea cucumber</name>
    <name type="synonym">Mertensiothuria leucospilota</name>
    <dbReference type="NCBI Taxonomy" id="206669"/>
    <lineage>
        <taxon>Eukaryota</taxon>
        <taxon>Metazoa</taxon>
        <taxon>Echinodermata</taxon>
        <taxon>Eleutherozoa</taxon>
        <taxon>Echinozoa</taxon>
        <taxon>Holothuroidea</taxon>
        <taxon>Aspidochirotacea</taxon>
        <taxon>Aspidochirotida</taxon>
        <taxon>Holothuriidae</taxon>
        <taxon>Holothuria</taxon>
    </lineage>
</organism>
<dbReference type="EMBL" id="JAIZAY010000007">
    <property type="protein sequence ID" value="KAJ8039482.1"/>
    <property type="molecule type" value="Genomic_DNA"/>
</dbReference>
<comment type="subcellular location">
    <subcellularLocation>
        <location evidence="1">Endoplasmic reticulum</location>
    </subcellularLocation>
    <subcellularLocation>
        <location evidence="6">Golgi apparatus membrane</location>
    </subcellularLocation>
</comment>
<keyword evidence="6" id="KW-0653">Protein transport</keyword>
<dbReference type="GO" id="GO:0070971">
    <property type="term" value="C:endoplasmic reticulum exit site"/>
    <property type="evidence" value="ECO:0007669"/>
    <property type="project" value="UniProtKB-ARBA"/>
</dbReference>
<feature type="compositionally biased region" description="Polar residues" evidence="7">
    <location>
        <begin position="143"/>
        <end position="185"/>
    </location>
</feature>
<feature type="compositionally biased region" description="Polar residues" evidence="7">
    <location>
        <begin position="106"/>
        <end position="125"/>
    </location>
</feature>
<dbReference type="PANTHER" id="PTHR13402:SF6">
    <property type="entry name" value="SECRETORY 16, ISOFORM I"/>
    <property type="match status" value="1"/>
</dbReference>
<feature type="domain" description="Sec16 Sec23-binding" evidence="8">
    <location>
        <begin position="1218"/>
        <end position="1457"/>
    </location>
</feature>
<proteinExistence type="inferred from homology"/>
<feature type="compositionally biased region" description="Low complexity" evidence="7">
    <location>
        <begin position="1625"/>
        <end position="1645"/>
    </location>
</feature>
<dbReference type="GO" id="GO:0012507">
    <property type="term" value="C:ER to Golgi transport vesicle membrane"/>
    <property type="evidence" value="ECO:0007669"/>
    <property type="project" value="TreeGrafter"/>
</dbReference>
<feature type="region of interest" description="Disordered" evidence="7">
    <location>
        <begin position="357"/>
        <end position="555"/>
    </location>
</feature>
<evidence type="ECO:0000259" key="8">
    <source>
        <dbReference type="Pfam" id="PF12931"/>
    </source>
</evidence>
<feature type="region of interest" description="Disordered" evidence="7">
    <location>
        <begin position="937"/>
        <end position="988"/>
    </location>
</feature>
<dbReference type="GO" id="GO:0007030">
    <property type="term" value="P:Golgi organization"/>
    <property type="evidence" value="ECO:0007669"/>
    <property type="project" value="TreeGrafter"/>
</dbReference>
<evidence type="ECO:0000259" key="9">
    <source>
        <dbReference type="Pfam" id="PF12932"/>
    </source>
</evidence>
<dbReference type="GO" id="GO:0000139">
    <property type="term" value="C:Golgi membrane"/>
    <property type="evidence" value="ECO:0007669"/>
    <property type="project" value="UniProtKB-SubCell"/>
</dbReference>
<evidence type="ECO:0000256" key="3">
    <source>
        <dbReference type="ARBA" id="ARBA00022448"/>
    </source>
</evidence>
<feature type="compositionally biased region" description="Low complexity" evidence="7">
    <location>
        <begin position="1828"/>
        <end position="1844"/>
    </location>
</feature>
<feature type="compositionally biased region" description="Low complexity" evidence="7">
    <location>
        <begin position="1033"/>
        <end position="1049"/>
    </location>
</feature>
<feature type="compositionally biased region" description="Polar residues" evidence="7">
    <location>
        <begin position="32"/>
        <end position="59"/>
    </location>
</feature>
<feature type="compositionally biased region" description="Low complexity" evidence="7">
    <location>
        <begin position="758"/>
        <end position="771"/>
    </location>
</feature>
<evidence type="ECO:0000256" key="7">
    <source>
        <dbReference type="SAM" id="MobiDB-lite"/>
    </source>
</evidence>
<evidence type="ECO:0000313" key="11">
    <source>
        <dbReference type="Proteomes" id="UP001152320"/>
    </source>
</evidence>
<keyword evidence="4 6" id="KW-0256">Endoplasmic reticulum</keyword>
<dbReference type="GO" id="GO:0016192">
    <property type="term" value="P:vesicle-mediated transport"/>
    <property type="evidence" value="ECO:0007669"/>
    <property type="project" value="UniProtKB-KW"/>
</dbReference>
<feature type="compositionally biased region" description="Low complexity" evidence="7">
    <location>
        <begin position="1789"/>
        <end position="1806"/>
    </location>
</feature>
<dbReference type="CDD" id="cd09233">
    <property type="entry name" value="ACE1-Sec16-like"/>
    <property type="match status" value="1"/>
</dbReference>
<feature type="compositionally biased region" description="Polar residues" evidence="7">
    <location>
        <begin position="81"/>
        <end position="96"/>
    </location>
</feature>
<evidence type="ECO:0000256" key="5">
    <source>
        <dbReference type="ARBA" id="ARBA00022892"/>
    </source>
</evidence>
<feature type="compositionally biased region" description="Low complexity" evidence="7">
    <location>
        <begin position="1589"/>
        <end position="1608"/>
    </location>
</feature>
<feature type="compositionally biased region" description="Pro residues" evidence="7">
    <location>
        <begin position="777"/>
        <end position="786"/>
    </location>
</feature>
<dbReference type="InterPro" id="IPR024340">
    <property type="entry name" value="Sec16_CCD"/>
</dbReference>
<dbReference type="OrthoDB" id="8918678at2759"/>
<keyword evidence="6" id="KW-0333">Golgi apparatus</keyword>
<feature type="region of interest" description="Disordered" evidence="7">
    <location>
        <begin position="1661"/>
        <end position="1731"/>
    </location>
</feature>
<comment type="caution">
    <text evidence="10">The sequence shown here is derived from an EMBL/GenBank/DDBJ whole genome shotgun (WGS) entry which is preliminary data.</text>
</comment>
<dbReference type="Pfam" id="PF12931">
    <property type="entry name" value="TPR_Sec16"/>
    <property type="match status" value="1"/>
</dbReference>
<dbReference type="Pfam" id="PF12932">
    <property type="entry name" value="Sec16"/>
    <property type="match status" value="1"/>
</dbReference>
<feature type="domain" description="Sec16 central conserved" evidence="9">
    <location>
        <begin position="1067"/>
        <end position="1169"/>
    </location>
</feature>
<name>A0A9Q1C6E1_HOLLE</name>
<protein>
    <recommendedName>
        <fullName evidence="6">Protein transport protein sec16</fullName>
    </recommendedName>
</protein>
<feature type="compositionally biased region" description="Polar residues" evidence="7">
    <location>
        <begin position="1944"/>
        <end position="1956"/>
    </location>
</feature>
<feature type="region of interest" description="Disordered" evidence="7">
    <location>
        <begin position="1187"/>
        <end position="1208"/>
    </location>
</feature>
<evidence type="ECO:0000256" key="6">
    <source>
        <dbReference type="RuleBase" id="RU364101"/>
    </source>
</evidence>
<feature type="compositionally biased region" description="Basic and acidic residues" evidence="7">
    <location>
        <begin position="1699"/>
        <end position="1711"/>
    </location>
</feature>
<feature type="region of interest" description="Disordered" evidence="7">
    <location>
        <begin position="1033"/>
        <end position="1060"/>
    </location>
</feature>
<keyword evidence="3 6" id="KW-0813">Transport</keyword>
<reference evidence="10" key="1">
    <citation type="submission" date="2021-10" db="EMBL/GenBank/DDBJ databases">
        <title>Tropical sea cucumber genome reveals ecological adaptation and Cuvierian tubules defense mechanism.</title>
        <authorList>
            <person name="Chen T."/>
        </authorList>
    </citation>
    <scope>NUCLEOTIDE SEQUENCE</scope>
    <source>
        <strain evidence="10">Nanhai2018</strain>
        <tissue evidence="10">Muscle</tissue>
    </source>
</reference>
<feature type="compositionally biased region" description="Low complexity" evidence="7">
    <location>
        <begin position="1530"/>
        <end position="1549"/>
    </location>
</feature>
<accession>A0A9Q1C6E1</accession>
<feature type="compositionally biased region" description="Polar residues" evidence="7">
    <location>
        <begin position="1668"/>
        <end position="1698"/>
    </location>
</feature>
<feature type="region of interest" description="Disordered" evidence="7">
    <location>
        <begin position="26"/>
        <end position="317"/>
    </location>
</feature>
<sequence>MSANENVSHPGYAASFSHKGLQEGNGAEFFQSFPQQQLHYSQPQATSAPTQSLSMNPAFQPQGPPVFYNPMDYQKPAGNTLPFSNHQNTPWQQGQPPLNGMDNDRYTNQGWNQQGGYSNRYPNESANHDDPQFVRDGNHHSGEQNWHGQVPNLNPQYPDSWNYNNPQGQPHQLNYHQNYQASNPVEGQPGDHPAPHHFGSANAELDNESVSSGGGFSGFFNDRDEDDVDLVHPKGKETGHDSKNTMSLSGPDIIPAASQDTNTEYTESSSVGLPTVSASGILEPQGTSVPDLGQKPQSHGDVPPSQVGSFGLENPGQSIERTDFELNPTHHETHPGQLPSGFHSNVESTETVKQYTHPPAFSGDPRVSTSNVPQVGGVGDGVTPSSGEAVGMPEIVKQSSLVKPELLPTEGHNSESRPRTQSSDLISDIHDTGKGAVSNVSHSEGDTSRVPAEEQILSSTSPAAGDPSGNVPISLATTNENLDTGNVTRNDITSVPATTTESHPDLSTSTTSTGHISKPDITNINDSEQMASSPPTGPSSLARTSPSSSDLDTSHTSAFRTISGRHTPKLAPAVNPSPPLWSTSDASVAGNILLAPPLAQPPIMPMLHPSPVKLQPKSQGPVSHTSVVAPLKATPDALGPGSLPNQVSGSSATNVNTLTQQLGVMQIDPSNHPSVSQNSSTDSQSHPPTSQPTFEFGKGYQLPPATSSAGSAPEMQQTAAHQEQRESTSQAGMEQSQGVPGQPTSVTQSGPFPGNPEAGQQPPSSQGYPPGVYGGPGGPPHQPPQQHPHAYPGYNVSGQPAYDPRYGSYAGHWDRYGRPVYGTRYDASGRPLPQDRYHHQYGRKSPYQQGMERSAGGYDYNRPSSRQGSERPHSRQGWGHPGADYNYQRYYKDREEYARRDDYYRQWYQSRGGWPNKWWRAEDYRWYEYYQKAKAQQAKNWTREGDQSGEWRNQTEGAENEGERTGEGSFASDFHHSGGGTPEQYGANQSRISDVGSYQQQSRLGYGEQIGDGSYTQGYDSYSKDYGSYSKDYGSYSEEYSSQTEQTQTVSPPPPQRMTPTKFTIAHVVARFSPGGHLIKVLPNTPADGMPATVEIHRVEDMLEEAEDDHVIEMKSFPGPLIRGETHKSDVIQFATSKAREAWSSTSLSDRASVALLWELMELLCRQNGSVLETDISELLLKDHSVDKDDESKDAEESLKEGSRPAARNIQKDTEQFRKLLLYGRKKESLDFAMKAGLWGHALLLAGKMDARTHASVMTRFANSLEMNDPLQTLYQLMSDRQPAAVTSCADEKWGDWRPHLAMILSNLRASDSEVGIKSITALGDSLATRGLLFASHFCYLMAQVGFGSYTHKSTKIVLLGSSHSLQFKDFATNTAIQLTEVYEYAQLLGNKHYLLPNFQAYKFLYATRLAEHGMLDQALRYCEVIAGSVQYKPEHYSATLVEQVCELADKLKYHDTQYYDGLQITEPQWLMALKDILSQLKDGTIQPPSKSDTPMPWVESYSNLSTIGGESSEEQTPSADGQPQYPPVDYNQPYPDQNQYYQDQSTQQWEYHQYQGQDASEQAGDGQEATPTLDSGQGFNYNQGDGMQQGYNTNNYWQQGYNQYNQQPPEGNLDLGASANSNFSEYSTTTGTETGGDTTDYGESMTSQTGFDYYGQSIQRQRADTVDSVTGSQQRQRTHSTGTPKSRSRTVSGSSNRSEGRSKEATKETTKQAPKAGHSGGGGGGGGWFSGFFNKIRQRNGKEIHLPDDTSQAIVWDADKGKWVNQLEGDENDSGPPPPPPSDMELTKQQGPKSSGPPSTTSGSQNVNPFSKRQSRGPYVDVLNKDSSSSAPTLPVPSSLLPPMQATSTAPVNFYIPDAVPETSEQTQQQVANPDSEPPTPKSTSTAGAPQFFNPDNFGVSNASSSSQQLYAPQQDNLSHSSSMSSLSEEVSQHMSQKKLCTWQASKDTTQTSTVAAAPPVQGGPLMFNPSQMTQPASFSAPGTSKPSRYGARRQYPTQR</sequence>
<feature type="compositionally biased region" description="Polar residues" evidence="7">
    <location>
        <begin position="704"/>
        <end position="750"/>
    </location>
</feature>
<feature type="compositionally biased region" description="Polar residues" evidence="7">
    <location>
        <begin position="1970"/>
        <end position="1988"/>
    </location>
</feature>
<feature type="compositionally biased region" description="Polar residues" evidence="7">
    <location>
        <begin position="1501"/>
        <end position="1522"/>
    </location>
</feature>
<evidence type="ECO:0000256" key="4">
    <source>
        <dbReference type="ARBA" id="ARBA00022824"/>
    </source>
</evidence>
<keyword evidence="5 6" id="KW-0931">ER-Golgi transport</keyword>
<feature type="region of interest" description="Disordered" evidence="7">
    <location>
        <begin position="632"/>
        <end position="651"/>
    </location>
</feature>
<dbReference type="PANTHER" id="PTHR13402">
    <property type="entry name" value="RGPR-RELATED"/>
    <property type="match status" value="1"/>
</dbReference>
<feature type="compositionally biased region" description="Low complexity" evidence="7">
    <location>
        <begin position="674"/>
        <end position="685"/>
    </location>
</feature>